<dbReference type="Pfam" id="PF11856">
    <property type="entry name" value="DUF3376"/>
    <property type="match status" value="1"/>
</dbReference>
<organism evidence="3 4">
    <name type="scientific">Lentzea indica</name>
    <dbReference type="NCBI Taxonomy" id="2604800"/>
    <lineage>
        <taxon>Bacteria</taxon>
        <taxon>Bacillati</taxon>
        <taxon>Actinomycetota</taxon>
        <taxon>Actinomycetes</taxon>
        <taxon>Pseudonocardiales</taxon>
        <taxon>Pseudonocardiaceae</taxon>
        <taxon>Lentzea</taxon>
    </lineage>
</organism>
<keyword evidence="4" id="KW-1185">Reference proteome</keyword>
<proteinExistence type="predicted"/>
<reference evidence="3 4" key="1">
    <citation type="submission" date="2019-08" db="EMBL/GenBank/DDBJ databases">
        <title>Lentzea from Indian Himalayas.</title>
        <authorList>
            <person name="Mandal S."/>
            <person name="Mallick Gupta A."/>
            <person name="Maiti P.K."/>
            <person name="Sarkar J."/>
            <person name="Mandal S."/>
        </authorList>
    </citation>
    <scope>NUCLEOTIDE SEQUENCE [LARGE SCALE GENOMIC DNA]</scope>
    <source>
        <strain evidence="3 4">PSKA42</strain>
    </source>
</reference>
<gene>
    <name evidence="3" type="ORF">FXN61_37575</name>
</gene>
<feature type="domain" description="DUF3376" evidence="2">
    <location>
        <begin position="204"/>
        <end position="272"/>
    </location>
</feature>
<evidence type="ECO:0000256" key="1">
    <source>
        <dbReference type="SAM" id="Phobius"/>
    </source>
</evidence>
<keyword evidence="1" id="KW-1133">Transmembrane helix</keyword>
<feature type="transmembrane region" description="Helical" evidence="1">
    <location>
        <begin position="516"/>
        <end position="537"/>
    </location>
</feature>
<evidence type="ECO:0000313" key="3">
    <source>
        <dbReference type="EMBL" id="NKE62154.1"/>
    </source>
</evidence>
<evidence type="ECO:0000259" key="2">
    <source>
        <dbReference type="Pfam" id="PF11856"/>
    </source>
</evidence>
<feature type="transmembrane region" description="Helical" evidence="1">
    <location>
        <begin position="571"/>
        <end position="593"/>
    </location>
</feature>
<dbReference type="Proteomes" id="UP001515943">
    <property type="component" value="Unassembled WGS sequence"/>
</dbReference>
<name>A0ABX1FSX8_9PSEU</name>
<feature type="transmembrane region" description="Helical" evidence="1">
    <location>
        <begin position="490"/>
        <end position="510"/>
    </location>
</feature>
<keyword evidence="1" id="KW-0812">Transmembrane</keyword>
<accession>A0ABX1FSX8</accession>
<protein>
    <submittedName>
        <fullName evidence="3">DUF3376 domain-containing protein</fullName>
    </submittedName>
</protein>
<evidence type="ECO:0000313" key="4">
    <source>
        <dbReference type="Proteomes" id="UP001515943"/>
    </source>
</evidence>
<feature type="transmembrane region" description="Helical" evidence="1">
    <location>
        <begin position="544"/>
        <end position="565"/>
    </location>
</feature>
<sequence>MAAAHRTARHGGFVSCGHRILVPVTFGRRSGVALALDWIRAAEAQLGASLSTLEEPRRKLYEARFACEVLVACRDRLLLRTGDPSSTDVGEWVTTADRWLRRIVELEGGLKDLAVDNLAAIAERATRKEEPAAAPSSGSLTAIIWEHVAEQCLLIRKALTDARAVTPGFRALTEAQDRETVIRVLTHAEHVLGPLRPDPLAESTHIRLHTINAAADNAIFPGLPTETKERVNAKLSGNTLMNFASFLSARWRLNDWTWGRMDAASALVDVVAERDGFGSTDLRDELELLRTDLVGVDPRLKALIGESLPEDDLCGDAVARLLKRWLQWNIVLQEVPLLMTLQAKSVDGNPLPDLDESAKSETFTQDDKDVLLTVGKESVADLLTRSSLRRTAMRLGLVAWRAVQPVGKLWAGAFAVLKPLVLPPILVGFLAPVPSMVAAALGWITLTVATDARFSWPGHLLVVLGAGVAAACALLRWWPKKNVRTTVLTLLRGLFTVGVAAGGAYLWLRFGAELTWLRPLVVMALTGVAVVTSLWSVTEAWRSLAIGMASGLFAGVVVGAVIWLSSEPLNGVVAALAMYGALAVETVLLTRWFPAARTASTPSAAVASQT</sequence>
<comment type="caution">
    <text evidence="3">The sequence shown here is derived from an EMBL/GenBank/DDBJ whole genome shotgun (WGS) entry which is preliminary data.</text>
</comment>
<feature type="transmembrane region" description="Helical" evidence="1">
    <location>
        <begin position="425"/>
        <end position="446"/>
    </location>
</feature>
<dbReference type="InterPro" id="IPR024282">
    <property type="entry name" value="DUF3376"/>
</dbReference>
<feature type="transmembrane region" description="Helical" evidence="1">
    <location>
        <begin position="458"/>
        <end position="478"/>
    </location>
</feature>
<keyword evidence="1" id="KW-0472">Membrane</keyword>
<dbReference type="EMBL" id="VSRL01000225">
    <property type="protein sequence ID" value="NKE62154.1"/>
    <property type="molecule type" value="Genomic_DNA"/>
</dbReference>